<sequence length="591" mass="67510">MDVSHHMEILESIRTHGGRGTPIGYSDYVVMDSPASGKLLPQVQQLGIRGVKPSWIQACIEGNELLPSEDWEINEEADLLPETPQAQSERASTGNDTTDQKAQKEKRRSNTPVRLRNLESFSNLSPEEKAALPAAPAVLVPHAGGYRFTHEDSQFLIDYANVRFGQNSRLSISSILREVANHTRTSHSYESWRRYYKDQTEVWKIYVRFPSAASASLDAEDDRTNVIESSLVDEDSGQTPVWPTPSLANSKSFRRLVPDADRPLPSERPSTPSTDVDMEAGSGQRYTREEIEYFFDFVAWSYMQDPHIARTTIIRNLAEKMPRHSTGSWSSVWFTQKHALENIVTKAIRHVEQNGRQRETSDNDDLRSPSVGKMDLDLSMRKTPPPEPPSNHKFNSNGFREYPPEDYRYLMDLVSWIARKHAKVTHSQIVRILLQQAPYHTERGWDNYVRKHKAEVLKAIAEASSRANGNYSASIDQNNEPLLPQERSYDSEADFEQGDWRSTHIGERTFEAVLAHLETLEDPWNSSEEAWEGFASVHPDYTAQEWRAFLEESKPVLMSAMSERKALRDAYFIETELNYDTEENDDAEQSD</sequence>
<evidence type="ECO:0000259" key="2">
    <source>
        <dbReference type="PROSITE" id="PS50172"/>
    </source>
</evidence>
<protein>
    <recommendedName>
        <fullName evidence="2">BRCT domain-containing protein</fullName>
    </recommendedName>
</protein>
<dbReference type="RefSeq" id="XP_040625160.1">
    <property type="nucleotide sequence ID" value="XM_040777402.1"/>
</dbReference>
<gene>
    <name evidence="3" type="ORF">DACRYDRAFT_96798</name>
</gene>
<dbReference type="GeneID" id="63692464"/>
<keyword evidence="4" id="KW-1185">Reference proteome</keyword>
<dbReference type="InterPro" id="IPR001357">
    <property type="entry name" value="BRCT_dom"/>
</dbReference>
<feature type="compositionally biased region" description="Basic and acidic residues" evidence="1">
    <location>
        <begin position="351"/>
        <end position="367"/>
    </location>
</feature>
<name>M5G3C5_DACPD</name>
<feature type="domain" description="BRCT" evidence="2">
    <location>
        <begin position="1"/>
        <end position="73"/>
    </location>
</feature>
<dbReference type="Proteomes" id="UP000030653">
    <property type="component" value="Unassembled WGS sequence"/>
</dbReference>
<dbReference type="SUPFAM" id="SSF52113">
    <property type="entry name" value="BRCT domain"/>
    <property type="match status" value="1"/>
</dbReference>
<dbReference type="HOGENOM" id="CLU_461519_0_0_1"/>
<evidence type="ECO:0000313" key="3">
    <source>
        <dbReference type="EMBL" id="EJT98262.1"/>
    </source>
</evidence>
<dbReference type="OrthoDB" id="3194584at2759"/>
<reference evidence="3 4" key="1">
    <citation type="journal article" date="2012" name="Science">
        <title>The Paleozoic origin of enzymatic lignin decomposition reconstructed from 31 fungal genomes.</title>
        <authorList>
            <person name="Floudas D."/>
            <person name="Binder M."/>
            <person name="Riley R."/>
            <person name="Barry K."/>
            <person name="Blanchette R.A."/>
            <person name="Henrissat B."/>
            <person name="Martinez A.T."/>
            <person name="Otillar R."/>
            <person name="Spatafora J.W."/>
            <person name="Yadav J.S."/>
            <person name="Aerts A."/>
            <person name="Benoit I."/>
            <person name="Boyd A."/>
            <person name="Carlson A."/>
            <person name="Copeland A."/>
            <person name="Coutinho P.M."/>
            <person name="de Vries R.P."/>
            <person name="Ferreira P."/>
            <person name="Findley K."/>
            <person name="Foster B."/>
            <person name="Gaskell J."/>
            <person name="Glotzer D."/>
            <person name="Gorecki P."/>
            <person name="Heitman J."/>
            <person name="Hesse C."/>
            <person name="Hori C."/>
            <person name="Igarashi K."/>
            <person name="Jurgens J.A."/>
            <person name="Kallen N."/>
            <person name="Kersten P."/>
            <person name="Kohler A."/>
            <person name="Kuees U."/>
            <person name="Kumar T.K.A."/>
            <person name="Kuo A."/>
            <person name="LaButti K."/>
            <person name="Larrondo L.F."/>
            <person name="Lindquist E."/>
            <person name="Ling A."/>
            <person name="Lombard V."/>
            <person name="Lucas S."/>
            <person name="Lundell T."/>
            <person name="Martin R."/>
            <person name="McLaughlin D.J."/>
            <person name="Morgenstern I."/>
            <person name="Morin E."/>
            <person name="Murat C."/>
            <person name="Nagy L.G."/>
            <person name="Nolan M."/>
            <person name="Ohm R.A."/>
            <person name="Patyshakuliyeva A."/>
            <person name="Rokas A."/>
            <person name="Ruiz-Duenas F.J."/>
            <person name="Sabat G."/>
            <person name="Salamov A."/>
            <person name="Samejima M."/>
            <person name="Schmutz J."/>
            <person name="Slot J.C."/>
            <person name="St John F."/>
            <person name="Stenlid J."/>
            <person name="Sun H."/>
            <person name="Sun S."/>
            <person name="Syed K."/>
            <person name="Tsang A."/>
            <person name="Wiebenga A."/>
            <person name="Young D."/>
            <person name="Pisabarro A."/>
            <person name="Eastwood D.C."/>
            <person name="Martin F."/>
            <person name="Cullen D."/>
            <person name="Grigoriev I.V."/>
            <person name="Hibbett D.S."/>
        </authorList>
    </citation>
    <scope>NUCLEOTIDE SEQUENCE [LARGE SCALE GENOMIC DNA]</scope>
    <source>
        <strain evidence="3 4">DJM-731 SS1</strain>
    </source>
</reference>
<dbReference type="Gene3D" id="3.40.50.10190">
    <property type="entry name" value="BRCT domain"/>
    <property type="match status" value="1"/>
</dbReference>
<evidence type="ECO:0000256" key="1">
    <source>
        <dbReference type="SAM" id="MobiDB-lite"/>
    </source>
</evidence>
<feature type="region of interest" description="Disordered" evidence="1">
    <location>
        <begin position="351"/>
        <end position="398"/>
    </location>
</feature>
<dbReference type="AlphaFoldDB" id="M5G3C5"/>
<dbReference type="STRING" id="1858805.M5G3C5"/>
<dbReference type="PROSITE" id="PS50172">
    <property type="entry name" value="BRCT"/>
    <property type="match status" value="1"/>
</dbReference>
<evidence type="ECO:0000313" key="4">
    <source>
        <dbReference type="Proteomes" id="UP000030653"/>
    </source>
</evidence>
<proteinExistence type="predicted"/>
<accession>M5G3C5</accession>
<feature type="compositionally biased region" description="Polar residues" evidence="1">
    <location>
        <begin position="84"/>
        <end position="97"/>
    </location>
</feature>
<organism evidence="3 4">
    <name type="scientific">Dacryopinax primogenitus (strain DJM 731)</name>
    <name type="common">Brown rot fungus</name>
    <dbReference type="NCBI Taxonomy" id="1858805"/>
    <lineage>
        <taxon>Eukaryota</taxon>
        <taxon>Fungi</taxon>
        <taxon>Dikarya</taxon>
        <taxon>Basidiomycota</taxon>
        <taxon>Agaricomycotina</taxon>
        <taxon>Dacrymycetes</taxon>
        <taxon>Dacrymycetales</taxon>
        <taxon>Dacrymycetaceae</taxon>
        <taxon>Dacryopinax</taxon>
    </lineage>
</organism>
<dbReference type="EMBL" id="JH795874">
    <property type="protein sequence ID" value="EJT98262.1"/>
    <property type="molecule type" value="Genomic_DNA"/>
</dbReference>
<feature type="region of interest" description="Disordered" evidence="1">
    <location>
        <begin position="258"/>
        <end position="282"/>
    </location>
</feature>
<feature type="region of interest" description="Disordered" evidence="1">
    <location>
        <begin position="83"/>
        <end position="120"/>
    </location>
</feature>
<dbReference type="InterPro" id="IPR036420">
    <property type="entry name" value="BRCT_dom_sf"/>
</dbReference>